<dbReference type="InterPro" id="IPR015102">
    <property type="entry name" value="Tscrpt_reg_HTH_FeoC"/>
</dbReference>
<feature type="domain" description="Transcriptional regulator HTH-type FeoC" evidence="9">
    <location>
        <begin position="4"/>
        <end position="74"/>
    </location>
</feature>
<sequence length="79" mass="8569">MTSLIAVRDGVALAGRVDARQLSHQLQAPQPLVQAMLDRLVAMRKVEAIEPDNSCLSGSCKSCADGQKCLTVSYRLMHD</sequence>
<keyword evidence="6 8" id="KW-0238">DNA-binding</keyword>
<comment type="function">
    <text evidence="8">May function as a transcriptional regulator that controls feoABC expression.</text>
</comment>
<evidence type="ECO:0000256" key="1">
    <source>
        <dbReference type="ARBA" id="ARBA00022491"/>
    </source>
</evidence>
<comment type="similarity">
    <text evidence="8">Belongs to the FeoC family.</text>
</comment>
<feature type="binding site" evidence="8">
    <location>
        <position position="63"/>
    </location>
    <ligand>
        <name>iron-sulfur cluster</name>
        <dbReference type="ChEBI" id="CHEBI:30408"/>
    </ligand>
</feature>
<gene>
    <name evidence="8" type="primary">feoC</name>
    <name evidence="10" type="ORF">EAH77_17980</name>
</gene>
<dbReference type="EMBL" id="RCZD01000010">
    <property type="protein sequence ID" value="TPG58799.1"/>
    <property type="molecule type" value="Genomic_DNA"/>
</dbReference>
<dbReference type="GO" id="GO:0003677">
    <property type="term" value="F:DNA binding"/>
    <property type="evidence" value="ECO:0007669"/>
    <property type="project" value="UniProtKB-KW"/>
</dbReference>
<dbReference type="Proteomes" id="UP000317663">
    <property type="component" value="Unassembled WGS sequence"/>
</dbReference>
<dbReference type="OrthoDB" id="6903254at2"/>
<dbReference type="GO" id="GO:0051536">
    <property type="term" value="F:iron-sulfur cluster binding"/>
    <property type="evidence" value="ECO:0007669"/>
    <property type="project" value="UniProtKB-KW"/>
</dbReference>
<dbReference type="InterPro" id="IPR036388">
    <property type="entry name" value="WH-like_DNA-bd_sf"/>
</dbReference>
<dbReference type="AlphaFoldDB" id="A0A502GA18"/>
<keyword evidence="2 8" id="KW-0479">Metal-binding</keyword>
<organism evidence="10 11">
    <name type="scientific">Ewingella americana</name>
    <dbReference type="NCBI Taxonomy" id="41202"/>
    <lineage>
        <taxon>Bacteria</taxon>
        <taxon>Pseudomonadati</taxon>
        <taxon>Pseudomonadota</taxon>
        <taxon>Gammaproteobacteria</taxon>
        <taxon>Enterobacterales</taxon>
        <taxon>Yersiniaceae</taxon>
        <taxon>Ewingella</taxon>
    </lineage>
</organism>
<evidence type="ECO:0000256" key="8">
    <source>
        <dbReference type="HAMAP-Rule" id="MF_01586"/>
    </source>
</evidence>
<dbReference type="Pfam" id="PF09012">
    <property type="entry name" value="FeoC"/>
    <property type="match status" value="1"/>
</dbReference>
<dbReference type="GO" id="GO:0005506">
    <property type="term" value="F:iron ion binding"/>
    <property type="evidence" value="ECO:0007669"/>
    <property type="project" value="UniProtKB-UniRule"/>
</dbReference>
<feature type="binding site" evidence="8">
    <location>
        <position position="55"/>
    </location>
    <ligand>
        <name>iron-sulfur cluster</name>
        <dbReference type="ChEBI" id="CHEBI:30408"/>
    </ligand>
</feature>
<proteinExistence type="inferred from homology"/>
<dbReference type="InterPro" id="IPR023732">
    <property type="entry name" value="FeoC"/>
</dbReference>
<keyword evidence="5 8" id="KW-0805">Transcription regulation</keyword>
<comment type="caution">
    <text evidence="10">The sequence shown here is derived from an EMBL/GenBank/DDBJ whole genome shotgun (WGS) entry which is preliminary data.</text>
</comment>
<evidence type="ECO:0000256" key="2">
    <source>
        <dbReference type="ARBA" id="ARBA00022723"/>
    </source>
</evidence>
<evidence type="ECO:0000313" key="10">
    <source>
        <dbReference type="EMBL" id="TPG58799.1"/>
    </source>
</evidence>
<evidence type="ECO:0000256" key="3">
    <source>
        <dbReference type="ARBA" id="ARBA00023004"/>
    </source>
</evidence>
<protein>
    <recommendedName>
        <fullName evidence="8">Probable [Fe-S]-dependent transcriptional repressor</fullName>
    </recommendedName>
</protein>
<accession>A0A502GA18</accession>
<keyword evidence="1 8" id="KW-0678">Repressor</keyword>
<dbReference type="InterPro" id="IPR036390">
    <property type="entry name" value="WH_DNA-bd_sf"/>
</dbReference>
<feature type="binding site" evidence="8">
    <location>
        <position position="60"/>
    </location>
    <ligand>
        <name>iron-sulfur cluster</name>
        <dbReference type="ChEBI" id="CHEBI:30408"/>
    </ligand>
</feature>
<keyword evidence="3 8" id="KW-0408">Iron</keyword>
<evidence type="ECO:0000256" key="7">
    <source>
        <dbReference type="ARBA" id="ARBA00023163"/>
    </source>
</evidence>
<name>A0A502GA18_9GAMM</name>
<dbReference type="HAMAP" id="MF_01586">
    <property type="entry name" value="FeoC"/>
    <property type="match status" value="1"/>
</dbReference>
<keyword evidence="4 8" id="KW-0411">Iron-sulfur</keyword>
<keyword evidence="7 8" id="KW-0804">Transcription</keyword>
<evidence type="ECO:0000256" key="4">
    <source>
        <dbReference type="ARBA" id="ARBA00023014"/>
    </source>
</evidence>
<evidence type="ECO:0000313" key="11">
    <source>
        <dbReference type="Proteomes" id="UP000317663"/>
    </source>
</evidence>
<keyword evidence="11" id="KW-1185">Reference proteome</keyword>
<reference evidence="10 11" key="1">
    <citation type="journal article" date="2019" name="Environ. Microbiol.">
        <title>Species interactions and distinct microbial communities in high Arctic permafrost affected cryosols are associated with the CH4 and CO2 gas fluxes.</title>
        <authorList>
            <person name="Altshuler I."/>
            <person name="Hamel J."/>
            <person name="Turney S."/>
            <person name="Magnuson E."/>
            <person name="Levesque R."/>
            <person name="Greer C."/>
            <person name="Whyte L.G."/>
        </authorList>
    </citation>
    <scope>NUCLEOTIDE SEQUENCE [LARGE SCALE GENOMIC DNA]</scope>
    <source>
        <strain evidence="10 11">E4</strain>
    </source>
</reference>
<evidence type="ECO:0000259" key="9">
    <source>
        <dbReference type="Pfam" id="PF09012"/>
    </source>
</evidence>
<dbReference type="SUPFAM" id="SSF46785">
    <property type="entry name" value="Winged helix' DNA-binding domain"/>
    <property type="match status" value="1"/>
</dbReference>
<dbReference type="RefSeq" id="WP_140474171.1">
    <property type="nucleotide sequence ID" value="NZ_RCZD01000010.1"/>
</dbReference>
<dbReference type="Gene3D" id="1.10.10.10">
    <property type="entry name" value="Winged helix-like DNA-binding domain superfamily/Winged helix DNA-binding domain"/>
    <property type="match status" value="1"/>
</dbReference>
<evidence type="ECO:0000256" key="6">
    <source>
        <dbReference type="ARBA" id="ARBA00023125"/>
    </source>
</evidence>
<evidence type="ECO:0000256" key="5">
    <source>
        <dbReference type="ARBA" id="ARBA00023015"/>
    </source>
</evidence>
<feature type="binding site" evidence="8">
    <location>
        <position position="69"/>
    </location>
    <ligand>
        <name>iron-sulfur cluster</name>
        <dbReference type="ChEBI" id="CHEBI:30408"/>
    </ligand>
</feature>